<dbReference type="AlphaFoldDB" id="A0A1I1GTI2"/>
<protein>
    <submittedName>
        <fullName evidence="1">Uncharacterized protein</fullName>
    </submittedName>
</protein>
<keyword evidence="2" id="KW-1185">Reference proteome</keyword>
<dbReference type="RefSeq" id="WP_093837412.1">
    <property type="nucleotide sequence ID" value="NZ_FOLM01000002.1"/>
</dbReference>
<evidence type="ECO:0000313" key="2">
    <source>
        <dbReference type="Proteomes" id="UP000199207"/>
    </source>
</evidence>
<name>A0A1I1GTI2_9ACTN</name>
<evidence type="ECO:0000313" key="1">
    <source>
        <dbReference type="EMBL" id="SFC13158.1"/>
    </source>
</evidence>
<reference evidence="1 2" key="1">
    <citation type="submission" date="2016-10" db="EMBL/GenBank/DDBJ databases">
        <authorList>
            <person name="de Groot N.N."/>
        </authorList>
    </citation>
    <scope>NUCLEOTIDE SEQUENCE [LARGE SCALE GENOMIC DNA]</scope>
    <source>
        <strain evidence="1 2">CGMCC 4.5739</strain>
    </source>
</reference>
<accession>A0A1I1GTI2</accession>
<organism evidence="1 2">
    <name type="scientific">Streptomyces aidingensis</name>
    <dbReference type="NCBI Taxonomy" id="910347"/>
    <lineage>
        <taxon>Bacteria</taxon>
        <taxon>Bacillati</taxon>
        <taxon>Actinomycetota</taxon>
        <taxon>Actinomycetes</taxon>
        <taxon>Kitasatosporales</taxon>
        <taxon>Streptomycetaceae</taxon>
        <taxon>Streptomyces</taxon>
    </lineage>
</organism>
<proteinExistence type="predicted"/>
<gene>
    <name evidence="1" type="ORF">SAMN05421773_10271</name>
</gene>
<sequence length="70" mass="7266">MNNRSMPPDLSEVLARLNRQLRELDLSGDNATAVGGGLVFLPALTPGATARLVRLLGLAAVRVAPSAGED</sequence>
<dbReference type="STRING" id="910347.SAMN05421773_10271"/>
<dbReference type="EMBL" id="FOLM01000002">
    <property type="protein sequence ID" value="SFC13158.1"/>
    <property type="molecule type" value="Genomic_DNA"/>
</dbReference>
<dbReference type="Proteomes" id="UP000199207">
    <property type="component" value="Unassembled WGS sequence"/>
</dbReference>